<evidence type="ECO:0000256" key="3">
    <source>
        <dbReference type="ARBA" id="ARBA00022679"/>
    </source>
</evidence>
<dbReference type="PANTHER" id="PTHR42878:SF7">
    <property type="entry name" value="SENSOR HISTIDINE KINASE GLRK"/>
    <property type="match status" value="1"/>
</dbReference>
<evidence type="ECO:0000259" key="8">
    <source>
        <dbReference type="PROSITE" id="PS50109"/>
    </source>
</evidence>
<dbReference type="PRINTS" id="PR00344">
    <property type="entry name" value="BCTRLSENSOR"/>
</dbReference>
<comment type="catalytic activity">
    <reaction evidence="1">
        <text>ATP + protein L-histidine = ADP + protein N-phospho-L-histidine.</text>
        <dbReference type="EC" id="2.7.13.3"/>
    </reaction>
</comment>
<accession>A0A1T5K2Y4</accession>
<keyword evidence="3" id="KW-0808">Transferase</keyword>
<dbReference type="InterPro" id="IPR036890">
    <property type="entry name" value="HATPase_C_sf"/>
</dbReference>
<dbReference type="GO" id="GO:0000156">
    <property type="term" value="F:phosphorelay response regulator activity"/>
    <property type="evidence" value="ECO:0007669"/>
    <property type="project" value="TreeGrafter"/>
</dbReference>
<proteinExistence type="predicted"/>
<organism evidence="9 10">
    <name type="scientific">Ohtaekwangia koreensis</name>
    <dbReference type="NCBI Taxonomy" id="688867"/>
    <lineage>
        <taxon>Bacteria</taxon>
        <taxon>Pseudomonadati</taxon>
        <taxon>Bacteroidota</taxon>
        <taxon>Cytophagia</taxon>
        <taxon>Cytophagales</taxon>
        <taxon>Fulvivirgaceae</taxon>
        <taxon>Ohtaekwangia</taxon>
    </lineage>
</organism>
<keyword evidence="10" id="KW-1185">Reference proteome</keyword>
<keyword evidence="6" id="KW-0067">ATP-binding</keyword>
<dbReference type="GO" id="GO:0030295">
    <property type="term" value="F:protein kinase activator activity"/>
    <property type="evidence" value="ECO:0007669"/>
    <property type="project" value="TreeGrafter"/>
</dbReference>
<gene>
    <name evidence="9" type="ORF">SAMN05660236_1764</name>
</gene>
<dbReference type="GO" id="GO:0000155">
    <property type="term" value="F:phosphorelay sensor kinase activity"/>
    <property type="evidence" value="ECO:0007669"/>
    <property type="project" value="InterPro"/>
</dbReference>
<dbReference type="SUPFAM" id="SSF55874">
    <property type="entry name" value="ATPase domain of HSP90 chaperone/DNA topoisomerase II/histidine kinase"/>
    <property type="match status" value="1"/>
</dbReference>
<dbReference type="InterPro" id="IPR050351">
    <property type="entry name" value="BphY/WalK/GraS-like"/>
</dbReference>
<dbReference type="InterPro" id="IPR003594">
    <property type="entry name" value="HATPase_dom"/>
</dbReference>
<dbReference type="SMART" id="SM00387">
    <property type="entry name" value="HATPase_c"/>
    <property type="match status" value="1"/>
</dbReference>
<dbReference type="InterPro" id="IPR036097">
    <property type="entry name" value="HisK_dim/P_sf"/>
</dbReference>
<dbReference type="PANTHER" id="PTHR42878">
    <property type="entry name" value="TWO-COMPONENT HISTIDINE KINASE"/>
    <property type="match status" value="1"/>
</dbReference>
<protein>
    <recommendedName>
        <fullName evidence="2">histidine kinase</fullName>
        <ecNumber evidence="2">2.7.13.3</ecNumber>
    </recommendedName>
</protein>
<dbReference type="PROSITE" id="PS50109">
    <property type="entry name" value="HIS_KIN"/>
    <property type="match status" value="1"/>
</dbReference>
<dbReference type="EC" id="2.7.13.3" evidence="2"/>
<dbReference type="GO" id="GO:0005524">
    <property type="term" value="F:ATP binding"/>
    <property type="evidence" value="ECO:0007669"/>
    <property type="project" value="UniProtKB-KW"/>
</dbReference>
<name>A0A1T5K2Y4_9BACT</name>
<dbReference type="OrthoDB" id="594725at2"/>
<dbReference type="Gene3D" id="1.10.287.130">
    <property type="match status" value="1"/>
</dbReference>
<dbReference type="EMBL" id="FUZU01000001">
    <property type="protein sequence ID" value="SKC58122.1"/>
    <property type="molecule type" value="Genomic_DNA"/>
</dbReference>
<evidence type="ECO:0000256" key="6">
    <source>
        <dbReference type="ARBA" id="ARBA00022840"/>
    </source>
</evidence>
<evidence type="ECO:0000256" key="4">
    <source>
        <dbReference type="ARBA" id="ARBA00022741"/>
    </source>
</evidence>
<dbReference type="InterPro" id="IPR005467">
    <property type="entry name" value="His_kinase_dom"/>
</dbReference>
<feature type="domain" description="Histidine kinase" evidence="8">
    <location>
        <begin position="34"/>
        <end position="248"/>
    </location>
</feature>
<dbReference type="InterPro" id="IPR004358">
    <property type="entry name" value="Sig_transdc_His_kin-like_C"/>
</dbReference>
<dbReference type="AlphaFoldDB" id="A0A1T5K2Y4"/>
<keyword evidence="4" id="KW-0547">Nucleotide-binding</keyword>
<evidence type="ECO:0000256" key="1">
    <source>
        <dbReference type="ARBA" id="ARBA00000085"/>
    </source>
</evidence>
<dbReference type="RefSeq" id="WP_079686283.1">
    <property type="nucleotide sequence ID" value="NZ_FUZU01000001.1"/>
</dbReference>
<keyword evidence="5 9" id="KW-0418">Kinase</keyword>
<evidence type="ECO:0000256" key="5">
    <source>
        <dbReference type="ARBA" id="ARBA00022777"/>
    </source>
</evidence>
<evidence type="ECO:0000256" key="2">
    <source>
        <dbReference type="ARBA" id="ARBA00012438"/>
    </source>
</evidence>
<dbReference type="Gene3D" id="3.30.565.10">
    <property type="entry name" value="Histidine kinase-like ATPase, C-terminal domain"/>
    <property type="match status" value="1"/>
</dbReference>
<dbReference type="STRING" id="688867.SAMN05660236_1764"/>
<evidence type="ECO:0000313" key="9">
    <source>
        <dbReference type="EMBL" id="SKC58122.1"/>
    </source>
</evidence>
<reference evidence="9 10" key="1">
    <citation type="submission" date="2017-02" db="EMBL/GenBank/DDBJ databases">
        <authorList>
            <person name="Peterson S.W."/>
        </authorList>
    </citation>
    <scope>NUCLEOTIDE SEQUENCE [LARGE SCALE GENOMIC DNA]</scope>
    <source>
        <strain evidence="9 10">DSM 25262</strain>
    </source>
</reference>
<dbReference type="GO" id="GO:0007234">
    <property type="term" value="P:osmosensory signaling via phosphorelay pathway"/>
    <property type="evidence" value="ECO:0007669"/>
    <property type="project" value="TreeGrafter"/>
</dbReference>
<evidence type="ECO:0000313" key="10">
    <source>
        <dbReference type="Proteomes" id="UP000190961"/>
    </source>
</evidence>
<evidence type="ECO:0000256" key="7">
    <source>
        <dbReference type="ARBA" id="ARBA00023012"/>
    </source>
</evidence>
<dbReference type="Proteomes" id="UP000190961">
    <property type="component" value="Unassembled WGS sequence"/>
</dbReference>
<dbReference type="Pfam" id="PF02518">
    <property type="entry name" value="HATPase_c"/>
    <property type="match status" value="1"/>
</dbReference>
<sequence length="252" mass="28566">MMAGTRLEANKLVASEEGREVEKLMRVIGQFITSCSSSMRGPLKSIEGLVGLLQNRNIYSEDELRMFLSHINDSTQKMENMLDGLEQFLENSRKNLAPQEVDLTELIQKIFHEFSAELQEHAITPRVKVEQHVKLYTDASRLRIALCNVIENAIRFSDPGKERKYIEVQGNVNFTNCSINVIDNGIGIESGEESKVFDLFFRGTERSKGLGVGLYVVREVLERMGGSVTVYSRRNIGSKFFLWIPNQLKTGI</sequence>
<dbReference type="SUPFAM" id="SSF47384">
    <property type="entry name" value="Homodimeric domain of signal transducing histidine kinase"/>
    <property type="match status" value="1"/>
</dbReference>
<keyword evidence="7" id="KW-0902">Two-component regulatory system</keyword>